<dbReference type="Proteomes" id="UP000273500">
    <property type="component" value="Unassembled WGS sequence"/>
</dbReference>
<name>A0A3R9NWF7_9BACT</name>
<dbReference type="RefSeq" id="WP_125424034.1">
    <property type="nucleotide sequence ID" value="NZ_RWIT01000017.1"/>
</dbReference>
<evidence type="ECO:0000313" key="1">
    <source>
        <dbReference type="EMBL" id="RSK44925.1"/>
    </source>
</evidence>
<sequence length="177" mass="19935">MKKQILRFALALASLVTLVVERGNGQADALRLTMQELQLLTQQWVQGQLTYANEASARPDAIRSGLNGMSPGPNAIVLDYIYQQPEGGMVKEFDKLWLARDGRSVRWDNAQLQLRSKIRLPDGRLQAVFEGSGREMGQPCELRRVLTLGSQKLEISKEVRRANTTTFVALARYEFTQ</sequence>
<protein>
    <submittedName>
        <fullName evidence="1">Uncharacterized protein</fullName>
    </submittedName>
</protein>
<gene>
    <name evidence="1" type="ORF">EI291_19870</name>
</gene>
<dbReference type="OrthoDB" id="805991at2"/>
<keyword evidence="2" id="KW-1185">Reference proteome</keyword>
<organism evidence="1 2">
    <name type="scientific">Hymenobacter rigui</name>
    <dbReference type="NCBI Taxonomy" id="334424"/>
    <lineage>
        <taxon>Bacteria</taxon>
        <taxon>Pseudomonadati</taxon>
        <taxon>Bacteroidota</taxon>
        <taxon>Cytophagia</taxon>
        <taxon>Cytophagales</taxon>
        <taxon>Hymenobacteraceae</taxon>
        <taxon>Hymenobacter</taxon>
    </lineage>
</organism>
<comment type="caution">
    <text evidence="1">The sequence shown here is derived from an EMBL/GenBank/DDBJ whole genome shotgun (WGS) entry which is preliminary data.</text>
</comment>
<proteinExistence type="predicted"/>
<evidence type="ECO:0000313" key="2">
    <source>
        <dbReference type="Proteomes" id="UP000273500"/>
    </source>
</evidence>
<dbReference type="EMBL" id="RWIT01000017">
    <property type="protein sequence ID" value="RSK44925.1"/>
    <property type="molecule type" value="Genomic_DNA"/>
</dbReference>
<reference evidence="1 2" key="1">
    <citation type="submission" date="2018-12" db="EMBL/GenBank/DDBJ databases">
        <authorList>
            <person name="Feng G."/>
            <person name="Zhu H."/>
        </authorList>
    </citation>
    <scope>NUCLEOTIDE SEQUENCE [LARGE SCALE GENOMIC DNA]</scope>
    <source>
        <strain evidence="1 2">KCTC 12533</strain>
    </source>
</reference>
<dbReference type="AlphaFoldDB" id="A0A3R9NWF7"/>
<accession>A0A3R9NWF7</accession>